<evidence type="ECO:0000313" key="1">
    <source>
        <dbReference type="EMBL" id="CAD8056961.1"/>
    </source>
</evidence>
<dbReference type="AlphaFoldDB" id="A0A8S1KR94"/>
<gene>
    <name evidence="1" type="ORF">PSON_ATCC_30995.1.T0100545</name>
</gene>
<dbReference type="Proteomes" id="UP000692954">
    <property type="component" value="Unassembled WGS sequence"/>
</dbReference>
<comment type="caution">
    <text evidence="1">The sequence shown here is derived from an EMBL/GenBank/DDBJ whole genome shotgun (WGS) entry which is preliminary data.</text>
</comment>
<keyword evidence="2" id="KW-1185">Reference proteome</keyword>
<name>A0A8S1KR94_9CILI</name>
<accession>A0A8S1KR94</accession>
<organism evidence="1 2">
    <name type="scientific">Paramecium sonneborni</name>
    <dbReference type="NCBI Taxonomy" id="65129"/>
    <lineage>
        <taxon>Eukaryota</taxon>
        <taxon>Sar</taxon>
        <taxon>Alveolata</taxon>
        <taxon>Ciliophora</taxon>
        <taxon>Intramacronucleata</taxon>
        <taxon>Oligohymenophorea</taxon>
        <taxon>Peniculida</taxon>
        <taxon>Parameciidae</taxon>
        <taxon>Paramecium</taxon>
    </lineage>
</organism>
<sequence length="46" mass="5610">MIQLNLRNKLILEEELIDKNNQIQQFTKIQDEIKSLKDLYFKMLSK</sequence>
<dbReference type="EMBL" id="CAJJDN010000010">
    <property type="protein sequence ID" value="CAD8056961.1"/>
    <property type="molecule type" value="Genomic_DNA"/>
</dbReference>
<protein>
    <submittedName>
        <fullName evidence="1">Uncharacterized protein</fullName>
    </submittedName>
</protein>
<reference evidence="1" key="1">
    <citation type="submission" date="2021-01" db="EMBL/GenBank/DDBJ databases">
        <authorList>
            <consortium name="Genoscope - CEA"/>
            <person name="William W."/>
        </authorList>
    </citation>
    <scope>NUCLEOTIDE SEQUENCE</scope>
</reference>
<evidence type="ECO:0000313" key="2">
    <source>
        <dbReference type="Proteomes" id="UP000692954"/>
    </source>
</evidence>
<proteinExistence type="predicted"/>